<gene>
    <name evidence="1" type="ORF">AFUS01_LOCUS39181</name>
</gene>
<dbReference type="AlphaFoldDB" id="A0A8J2LBQ8"/>
<feature type="non-terminal residue" evidence="1">
    <location>
        <position position="79"/>
    </location>
</feature>
<protein>
    <submittedName>
        <fullName evidence="1">Uncharacterized protein</fullName>
    </submittedName>
</protein>
<name>A0A8J2LBQ8_9HEXA</name>
<evidence type="ECO:0000313" key="2">
    <source>
        <dbReference type="Proteomes" id="UP000708208"/>
    </source>
</evidence>
<comment type="caution">
    <text evidence="1">The sequence shown here is derived from an EMBL/GenBank/DDBJ whole genome shotgun (WGS) entry which is preliminary data.</text>
</comment>
<dbReference type="EMBL" id="CAJVCH010550959">
    <property type="protein sequence ID" value="CAG7829312.1"/>
    <property type="molecule type" value="Genomic_DNA"/>
</dbReference>
<evidence type="ECO:0000313" key="1">
    <source>
        <dbReference type="EMBL" id="CAG7829312.1"/>
    </source>
</evidence>
<sequence>MLGANADEGLLVSLAFYGDETAMESFEKDWNEAILKVFGIPAHIPNVEDLPGKIRELYFPSNASLTKEQKLEQYTKLFS</sequence>
<dbReference type="Proteomes" id="UP000708208">
    <property type="component" value="Unassembled WGS sequence"/>
</dbReference>
<keyword evidence="2" id="KW-1185">Reference proteome</keyword>
<proteinExistence type="predicted"/>
<organism evidence="1 2">
    <name type="scientific">Allacma fusca</name>
    <dbReference type="NCBI Taxonomy" id="39272"/>
    <lineage>
        <taxon>Eukaryota</taxon>
        <taxon>Metazoa</taxon>
        <taxon>Ecdysozoa</taxon>
        <taxon>Arthropoda</taxon>
        <taxon>Hexapoda</taxon>
        <taxon>Collembola</taxon>
        <taxon>Symphypleona</taxon>
        <taxon>Sminthuridae</taxon>
        <taxon>Allacma</taxon>
    </lineage>
</organism>
<accession>A0A8J2LBQ8</accession>
<reference evidence="1" key="1">
    <citation type="submission" date="2021-06" db="EMBL/GenBank/DDBJ databases">
        <authorList>
            <person name="Hodson N. C."/>
            <person name="Mongue J. A."/>
            <person name="Jaron S. K."/>
        </authorList>
    </citation>
    <scope>NUCLEOTIDE SEQUENCE</scope>
</reference>